<dbReference type="Pfam" id="PF13649">
    <property type="entry name" value="Methyltransf_25"/>
    <property type="match status" value="1"/>
</dbReference>
<accession>A0A7D4BDC4</accession>
<dbReference type="AlphaFoldDB" id="A0A7D4BDC4"/>
<dbReference type="GO" id="GO:0008168">
    <property type="term" value="F:methyltransferase activity"/>
    <property type="evidence" value="ECO:0007669"/>
    <property type="project" value="UniProtKB-KW"/>
</dbReference>
<dbReference type="Gene3D" id="3.40.50.150">
    <property type="entry name" value="Vaccinia Virus protein VP39"/>
    <property type="match status" value="1"/>
</dbReference>
<dbReference type="KEGG" id="ttz:FHG85_05000"/>
<dbReference type="RefSeq" id="WP_173073597.1">
    <property type="nucleotide sequence ID" value="NZ_CP041345.1"/>
</dbReference>
<dbReference type="EMBL" id="CP041345">
    <property type="protein sequence ID" value="QKG79643.1"/>
    <property type="molecule type" value="Genomic_DNA"/>
</dbReference>
<dbReference type="InterPro" id="IPR029063">
    <property type="entry name" value="SAM-dependent_MTases_sf"/>
</dbReference>
<dbReference type="PANTHER" id="PTHR43861">
    <property type="entry name" value="TRANS-ACONITATE 2-METHYLTRANSFERASE-RELATED"/>
    <property type="match status" value="1"/>
</dbReference>
<proteinExistence type="predicted"/>
<keyword evidence="4" id="KW-1185">Reference proteome</keyword>
<evidence type="ECO:0000259" key="2">
    <source>
        <dbReference type="Pfam" id="PF13649"/>
    </source>
</evidence>
<dbReference type="SUPFAM" id="SSF53335">
    <property type="entry name" value="S-adenosyl-L-methionine-dependent methyltransferases"/>
    <property type="match status" value="1"/>
</dbReference>
<organism evidence="3 4">
    <name type="scientific">Tenuifilum thalassicum</name>
    <dbReference type="NCBI Taxonomy" id="2590900"/>
    <lineage>
        <taxon>Bacteria</taxon>
        <taxon>Pseudomonadati</taxon>
        <taxon>Bacteroidota</taxon>
        <taxon>Bacteroidia</taxon>
        <taxon>Bacteroidales</taxon>
        <taxon>Tenuifilaceae</taxon>
        <taxon>Tenuifilum</taxon>
    </lineage>
</organism>
<evidence type="ECO:0000313" key="3">
    <source>
        <dbReference type="EMBL" id="QKG79643.1"/>
    </source>
</evidence>
<name>A0A7D4BDC4_9BACT</name>
<dbReference type="CDD" id="cd02440">
    <property type="entry name" value="AdoMet_MTases"/>
    <property type="match status" value="1"/>
</dbReference>
<reference evidence="3 4" key="1">
    <citation type="submission" date="2019-07" db="EMBL/GenBank/DDBJ databases">
        <title>Thalassofilum flectens gen. nov., sp. nov., a novel moderate thermophilic anaerobe from a shallow sea hot spring in Kunashir Island (Russia), representing a new family in the order Bacteroidales, and proposal of Thalassofilacea fam. nov.</title>
        <authorList>
            <person name="Kochetkova T.V."/>
            <person name="Podosokorskaya O.A."/>
            <person name="Novikov A."/>
            <person name="Elcheninov A.G."/>
            <person name="Toshchakov S.V."/>
            <person name="Kublanov I.V."/>
        </authorList>
    </citation>
    <scope>NUCLEOTIDE SEQUENCE [LARGE SCALE GENOMIC DNA]</scope>
    <source>
        <strain evidence="3 4">38-H</strain>
    </source>
</reference>
<dbReference type="GO" id="GO:0032259">
    <property type="term" value="P:methylation"/>
    <property type="evidence" value="ECO:0007669"/>
    <property type="project" value="UniProtKB-KW"/>
</dbReference>
<keyword evidence="3" id="KW-0489">Methyltransferase</keyword>
<feature type="domain" description="Methyltransferase" evidence="2">
    <location>
        <begin position="41"/>
        <end position="127"/>
    </location>
</feature>
<gene>
    <name evidence="3" type="ORF">FHG85_05000</name>
</gene>
<dbReference type="InterPro" id="IPR041698">
    <property type="entry name" value="Methyltransf_25"/>
</dbReference>
<evidence type="ECO:0000313" key="4">
    <source>
        <dbReference type="Proteomes" id="UP000500961"/>
    </source>
</evidence>
<keyword evidence="1 3" id="KW-0808">Transferase</keyword>
<evidence type="ECO:0000256" key="1">
    <source>
        <dbReference type="ARBA" id="ARBA00022679"/>
    </source>
</evidence>
<protein>
    <submittedName>
        <fullName evidence="3">Class I SAM-dependent methyltransferase</fullName>
    </submittedName>
</protein>
<dbReference type="PANTHER" id="PTHR43861:SF3">
    <property type="entry name" value="PUTATIVE (AFU_ORTHOLOGUE AFUA_2G14390)-RELATED"/>
    <property type="match status" value="1"/>
</dbReference>
<dbReference type="Proteomes" id="UP000500961">
    <property type="component" value="Chromosome"/>
</dbReference>
<sequence length="196" mass="22077">MANSSWDERYSSSHFYYGINPNQFYKENLVRLKPGKILLPAEGEGRNAVFAAKLGWQVFAFDSSRVAREKALKLAAENGVKIDYRLLSYDEVDFTSESFDAIALIYAHNPNRELVHKKMIQLLKPGGIIIIEGFSKDQLSFNSGGPKNKDLLFSVDELKNDFSELQSVMVWEEIVELSEGDGHKGKASVVRLIGEK</sequence>